<sequence>MVTLAVLSRAIAQSATRYYGHCFRLLHQSSRPYSSFRANESRTVRIPCHSNGNIDLNIYDPPSTSQREDVLPRVLLHLPAGPLLRREAVDDNTALLQIAAELSCQVVKINYRLSSEHTYPGPIHDILAAYDWVEQNLLAKRSISRLGRSDVLGRVAVQGELIGGGLAAMLAMTECQKGQPGIIAAVLHNPVVDWVDLDKDLSPRRARKKADSSGTRGDLTAELISLRNHAFQKPEHYFDPFASPMLFLRSSGVEVPSPIHQVAPLSDMAQLAMHTREVSEDIILAVTEQASQSPGEVLFAKPHRRAAKRYPGPALGLKLPPFYITAKSGSPLYTQIQEFVQRLRQSHARQLRGADFGRKVLTDGEVDGLSEVDRQEYEDIDAEARGMVGFMATHNAFPARATDPSALAWLRSTLQ</sequence>
<feature type="domain" description="Alpha/beta hydrolase fold-3" evidence="2">
    <location>
        <begin position="92"/>
        <end position="245"/>
    </location>
</feature>
<keyword evidence="1" id="KW-0378">Hydrolase</keyword>
<dbReference type="Proteomes" id="UP001274830">
    <property type="component" value="Unassembled WGS sequence"/>
</dbReference>
<gene>
    <name evidence="3" type="ORF">LTR78_006097</name>
</gene>
<keyword evidence="4" id="KW-1185">Reference proteome</keyword>
<organism evidence="3 4">
    <name type="scientific">Recurvomyces mirabilis</name>
    <dbReference type="NCBI Taxonomy" id="574656"/>
    <lineage>
        <taxon>Eukaryota</taxon>
        <taxon>Fungi</taxon>
        <taxon>Dikarya</taxon>
        <taxon>Ascomycota</taxon>
        <taxon>Pezizomycotina</taxon>
        <taxon>Dothideomycetes</taxon>
        <taxon>Dothideomycetidae</taxon>
        <taxon>Mycosphaerellales</taxon>
        <taxon>Teratosphaeriaceae</taxon>
        <taxon>Recurvomyces</taxon>
    </lineage>
</organism>
<dbReference type="Gene3D" id="3.40.50.1820">
    <property type="entry name" value="alpha/beta hydrolase"/>
    <property type="match status" value="1"/>
</dbReference>
<dbReference type="Pfam" id="PF07859">
    <property type="entry name" value="Abhydrolase_3"/>
    <property type="match status" value="1"/>
</dbReference>
<reference evidence="3" key="1">
    <citation type="submission" date="2023-07" db="EMBL/GenBank/DDBJ databases">
        <title>Black Yeasts Isolated from many extreme environments.</title>
        <authorList>
            <person name="Coleine C."/>
            <person name="Stajich J.E."/>
            <person name="Selbmann L."/>
        </authorList>
    </citation>
    <scope>NUCLEOTIDE SEQUENCE</scope>
    <source>
        <strain evidence="3">CCFEE 5485</strain>
    </source>
</reference>
<evidence type="ECO:0000313" key="3">
    <source>
        <dbReference type="EMBL" id="KAK3673895.1"/>
    </source>
</evidence>
<dbReference type="InterPro" id="IPR029058">
    <property type="entry name" value="AB_hydrolase_fold"/>
</dbReference>
<evidence type="ECO:0000259" key="2">
    <source>
        <dbReference type="Pfam" id="PF07859"/>
    </source>
</evidence>
<dbReference type="InterPro" id="IPR050300">
    <property type="entry name" value="GDXG_lipolytic_enzyme"/>
</dbReference>
<comment type="caution">
    <text evidence="3">The sequence shown here is derived from an EMBL/GenBank/DDBJ whole genome shotgun (WGS) entry which is preliminary data.</text>
</comment>
<accession>A0AAE0WLH2</accession>
<evidence type="ECO:0000256" key="1">
    <source>
        <dbReference type="ARBA" id="ARBA00022801"/>
    </source>
</evidence>
<dbReference type="AlphaFoldDB" id="A0AAE0WLH2"/>
<dbReference type="PANTHER" id="PTHR48081">
    <property type="entry name" value="AB HYDROLASE SUPERFAMILY PROTEIN C4A8.06C"/>
    <property type="match status" value="1"/>
</dbReference>
<dbReference type="EMBL" id="JAUTXT010000022">
    <property type="protein sequence ID" value="KAK3673895.1"/>
    <property type="molecule type" value="Genomic_DNA"/>
</dbReference>
<dbReference type="InterPro" id="IPR013094">
    <property type="entry name" value="AB_hydrolase_3"/>
</dbReference>
<dbReference type="PANTHER" id="PTHR48081:SF8">
    <property type="entry name" value="ALPHA_BETA HYDROLASE FOLD-3 DOMAIN-CONTAINING PROTEIN-RELATED"/>
    <property type="match status" value="1"/>
</dbReference>
<proteinExistence type="predicted"/>
<protein>
    <recommendedName>
        <fullName evidence="2">Alpha/beta hydrolase fold-3 domain-containing protein</fullName>
    </recommendedName>
</protein>
<dbReference type="SUPFAM" id="SSF53474">
    <property type="entry name" value="alpha/beta-Hydrolases"/>
    <property type="match status" value="1"/>
</dbReference>
<name>A0AAE0WLH2_9PEZI</name>
<dbReference type="GO" id="GO:0016787">
    <property type="term" value="F:hydrolase activity"/>
    <property type="evidence" value="ECO:0007669"/>
    <property type="project" value="UniProtKB-KW"/>
</dbReference>
<evidence type="ECO:0000313" key="4">
    <source>
        <dbReference type="Proteomes" id="UP001274830"/>
    </source>
</evidence>